<protein>
    <submittedName>
        <fullName evidence="5">Aminotransferase class I/II-fold pyridoxal phosphate-dependent enzyme</fullName>
    </submittedName>
</protein>
<dbReference type="Proteomes" id="UP001197378">
    <property type="component" value="Unassembled WGS sequence"/>
</dbReference>
<dbReference type="SUPFAM" id="SSF53383">
    <property type="entry name" value="PLP-dependent transferases"/>
    <property type="match status" value="1"/>
</dbReference>
<keyword evidence="2" id="KW-0808">Transferase</keyword>
<dbReference type="GO" id="GO:0008710">
    <property type="term" value="F:8-amino-7-oxononanoate synthase activity"/>
    <property type="evidence" value="ECO:0007669"/>
    <property type="project" value="TreeGrafter"/>
</dbReference>
<evidence type="ECO:0000256" key="2">
    <source>
        <dbReference type="ARBA" id="ARBA00022679"/>
    </source>
</evidence>
<evidence type="ECO:0000259" key="4">
    <source>
        <dbReference type="Pfam" id="PF00155"/>
    </source>
</evidence>
<comment type="caution">
    <text evidence="5">The sequence shown here is derived from an EMBL/GenBank/DDBJ whole genome shotgun (WGS) entry which is preliminary data.</text>
</comment>
<keyword evidence="6" id="KW-1185">Reference proteome</keyword>
<dbReference type="CDD" id="cd06454">
    <property type="entry name" value="KBL_like"/>
    <property type="match status" value="1"/>
</dbReference>
<dbReference type="Gene3D" id="3.90.1150.10">
    <property type="entry name" value="Aspartate Aminotransferase, domain 1"/>
    <property type="match status" value="1"/>
</dbReference>
<keyword evidence="5" id="KW-0032">Aminotransferase</keyword>
<name>A0AAE2YSC5_9PROT</name>
<dbReference type="InterPro" id="IPR050087">
    <property type="entry name" value="AON_synthase_class-II"/>
</dbReference>
<sequence length="380" mass="41070">MRQGAAQFGVASPFFRLRAGSSAAHSHIAGRELINFSSYNYLGLAGHPEVSAAAKAAIDEYGTSVSASRIVSGERPFHQALERALADFYEVDDALALVSGHATNVSVIGQLLGPRDLILHDEYAHNSIVLGAKLSGAQRLPFPHNDWQSLTELLRTHRRQAERCLIAVEGIYSMDGDYPDLPRLLEIKKRFAAWLMVDEAHSLGVLGPSGGGIASHFSVDGREVDIWMGTLSKTLASCGGFVAGSQELIDQLRYLAPGFLYSVGLSPADGAAALQALKILQREPERVSRLQNGGQRLLEGFRELGIDPGPSQGFAIVPWIVGSSLRAVQLSEQLLQTGIDVQPILYPAVPERRARLRFFVSSEHSAQDIEGTLTQIAALL</sequence>
<feature type="domain" description="Aminotransferase class I/classII large" evidence="4">
    <location>
        <begin position="32"/>
        <end position="371"/>
    </location>
</feature>
<dbReference type="InterPro" id="IPR015424">
    <property type="entry name" value="PyrdxlP-dep_Trfase"/>
</dbReference>
<dbReference type="GO" id="GO:0008483">
    <property type="term" value="F:transaminase activity"/>
    <property type="evidence" value="ECO:0007669"/>
    <property type="project" value="UniProtKB-KW"/>
</dbReference>
<comment type="cofactor">
    <cofactor evidence="1">
        <name>pyridoxal 5'-phosphate</name>
        <dbReference type="ChEBI" id="CHEBI:597326"/>
    </cofactor>
</comment>
<proteinExistence type="predicted"/>
<gene>
    <name evidence="5" type="ORF">HFQ13_11830</name>
</gene>
<dbReference type="Pfam" id="PF00155">
    <property type="entry name" value="Aminotran_1_2"/>
    <property type="match status" value="1"/>
</dbReference>
<evidence type="ECO:0000256" key="3">
    <source>
        <dbReference type="ARBA" id="ARBA00022898"/>
    </source>
</evidence>
<dbReference type="Gene3D" id="3.40.640.10">
    <property type="entry name" value="Type I PLP-dependent aspartate aminotransferase-like (Major domain)"/>
    <property type="match status" value="1"/>
</dbReference>
<dbReference type="InterPro" id="IPR015421">
    <property type="entry name" value="PyrdxlP-dep_Trfase_major"/>
</dbReference>
<dbReference type="EMBL" id="JAAXYO010000165">
    <property type="protein sequence ID" value="MBU2788880.1"/>
    <property type="molecule type" value="Genomic_DNA"/>
</dbReference>
<dbReference type="GO" id="GO:0030170">
    <property type="term" value="F:pyridoxal phosphate binding"/>
    <property type="evidence" value="ECO:0007669"/>
    <property type="project" value="InterPro"/>
</dbReference>
<dbReference type="AlphaFoldDB" id="A0AAE2YSC5"/>
<dbReference type="PANTHER" id="PTHR13693:SF100">
    <property type="entry name" value="8-AMINO-7-OXONONANOATE SYNTHASE"/>
    <property type="match status" value="1"/>
</dbReference>
<keyword evidence="3" id="KW-0663">Pyridoxal phosphate</keyword>
<dbReference type="PANTHER" id="PTHR13693">
    <property type="entry name" value="CLASS II AMINOTRANSFERASE/8-AMINO-7-OXONONANOATE SYNTHASE"/>
    <property type="match status" value="1"/>
</dbReference>
<reference evidence="5" key="1">
    <citation type="journal article" date="2021" name="ISME J.">
        <title>Genomic evolution of the class Acidithiobacillia: deep-branching Proteobacteria living in extreme acidic conditions.</title>
        <authorList>
            <person name="Moya-Beltran A."/>
            <person name="Beard S."/>
            <person name="Rojas-Villalobos C."/>
            <person name="Issotta F."/>
            <person name="Gallardo Y."/>
            <person name="Ulloa R."/>
            <person name="Giaveno A."/>
            <person name="Degli Esposti M."/>
            <person name="Johnson D.B."/>
            <person name="Quatrini R."/>
        </authorList>
    </citation>
    <scope>NUCLEOTIDE SEQUENCE</scope>
    <source>
        <strain evidence="5">VAN18-1</strain>
    </source>
</reference>
<evidence type="ECO:0000256" key="1">
    <source>
        <dbReference type="ARBA" id="ARBA00001933"/>
    </source>
</evidence>
<dbReference type="InterPro" id="IPR015422">
    <property type="entry name" value="PyrdxlP-dep_Trfase_small"/>
</dbReference>
<dbReference type="InterPro" id="IPR004839">
    <property type="entry name" value="Aminotransferase_I/II_large"/>
</dbReference>
<evidence type="ECO:0000313" key="6">
    <source>
        <dbReference type="Proteomes" id="UP001197378"/>
    </source>
</evidence>
<accession>A0AAE2YSC5</accession>
<organism evidence="5 6">
    <name type="scientific">Igneacidithiobacillus copahuensis</name>
    <dbReference type="NCBI Taxonomy" id="2724909"/>
    <lineage>
        <taxon>Bacteria</taxon>
        <taxon>Pseudomonadati</taxon>
        <taxon>Pseudomonadota</taxon>
        <taxon>Acidithiobacillia</taxon>
        <taxon>Acidithiobacillales</taxon>
        <taxon>Acidithiobacillaceae</taxon>
        <taxon>Igneacidithiobacillus</taxon>
    </lineage>
</organism>
<dbReference type="GO" id="GO:0009102">
    <property type="term" value="P:biotin biosynthetic process"/>
    <property type="evidence" value="ECO:0007669"/>
    <property type="project" value="TreeGrafter"/>
</dbReference>
<evidence type="ECO:0000313" key="5">
    <source>
        <dbReference type="EMBL" id="MBU2788880.1"/>
    </source>
</evidence>